<feature type="region of interest" description="Disordered" evidence="1">
    <location>
        <begin position="79"/>
        <end position="98"/>
    </location>
</feature>
<organism evidence="2 3">
    <name type="scientific">Leeia speluncae</name>
    <dbReference type="NCBI Taxonomy" id="2884804"/>
    <lineage>
        <taxon>Bacteria</taxon>
        <taxon>Pseudomonadati</taxon>
        <taxon>Pseudomonadota</taxon>
        <taxon>Betaproteobacteria</taxon>
        <taxon>Neisseriales</taxon>
        <taxon>Leeiaceae</taxon>
        <taxon>Leeia</taxon>
    </lineage>
</organism>
<dbReference type="EMBL" id="JAJBZT010000006">
    <property type="protein sequence ID" value="MCB6184275.1"/>
    <property type="molecule type" value="Genomic_DNA"/>
</dbReference>
<protein>
    <submittedName>
        <fullName evidence="2">Uncharacterized protein</fullName>
    </submittedName>
</protein>
<reference evidence="2" key="1">
    <citation type="submission" date="2021-10" db="EMBL/GenBank/DDBJ databases">
        <title>The complete genome sequence of Leeia sp. TBRC 13508.</title>
        <authorList>
            <person name="Charoenyingcharoen P."/>
            <person name="Yukphan P."/>
        </authorList>
    </citation>
    <scope>NUCLEOTIDE SEQUENCE</scope>
    <source>
        <strain evidence="2">TBRC 13508</strain>
    </source>
</reference>
<evidence type="ECO:0000313" key="2">
    <source>
        <dbReference type="EMBL" id="MCB6184275.1"/>
    </source>
</evidence>
<accession>A0ABS8D7W0</accession>
<name>A0ABS8D7W0_9NEIS</name>
<evidence type="ECO:0000256" key="1">
    <source>
        <dbReference type="SAM" id="MobiDB-lite"/>
    </source>
</evidence>
<evidence type="ECO:0000313" key="3">
    <source>
        <dbReference type="Proteomes" id="UP001165395"/>
    </source>
</evidence>
<dbReference type="RefSeq" id="WP_227181086.1">
    <property type="nucleotide sequence ID" value="NZ_JAJBZT010000006.1"/>
</dbReference>
<dbReference type="Proteomes" id="UP001165395">
    <property type="component" value="Unassembled WGS sequence"/>
</dbReference>
<comment type="caution">
    <text evidence="2">The sequence shown here is derived from an EMBL/GenBank/DDBJ whole genome shotgun (WGS) entry which is preliminary data.</text>
</comment>
<sequence length="278" mass="30741">MSRKTSFAGATSGLPKPPSFLKSARSKNIFKYLISSLQDASFDWSSSVIHLARVADKIDQWREYVDQLHSPLNAGLRYERDRNGGSLESDESSAERRARGEVIKDLDPAALSVISAGRIRAINRLAEQADMFGDPFKIEIPETGPLVRLPESPPWTMRGGEKKAWKDIVASLAYSTGDYSTASVSLGLLAAALSDAFSCKVWLSDNGGRCFATSEETRRTYEVSASYNRVKIDRQIRELLKKNGMTVMSCAQNKVIAKGQIVSPDLAEILDFVRMRPD</sequence>
<gene>
    <name evidence="2" type="ORF">LIN78_12040</name>
</gene>
<proteinExistence type="predicted"/>
<keyword evidence="3" id="KW-1185">Reference proteome</keyword>